<proteinExistence type="predicted"/>
<protein>
    <recommendedName>
        <fullName evidence="4">Addiction module killer protein</fullName>
    </recommendedName>
</protein>
<dbReference type="Pfam" id="PF05973">
    <property type="entry name" value="Gp49"/>
    <property type="match status" value="1"/>
</dbReference>
<dbReference type="PANTHER" id="PTHR41791">
    <property type="entry name" value="SSL7039 PROTEIN"/>
    <property type="match status" value="1"/>
</dbReference>
<accession>A0A927GVZ3</accession>
<evidence type="ECO:0008006" key="4">
    <source>
        <dbReference type="Google" id="ProtNLM"/>
    </source>
</evidence>
<keyword evidence="3" id="KW-1185">Reference proteome</keyword>
<organism evidence="2 3">
    <name type="scientific">Spongiibacter pelagi</name>
    <dbReference type="NCBI Taxonomy" id="2760804"/>
    <lineage>
        <taxon>Bacteria</taxon>
        <taxon>Pseudomonadati</taxon>
        <taxon>Pseudomonadota</taxon>
        <taxon>Gammaproteobacteria</taxon>
        <taxon>Cellvibrionales</taxon>
        <taxon>Spongiibacteraceae</taxon>
        <taxon>Spongiibacter</taxon>
    </lineage>
</organism>
<dbReference type="InterPro" id="IPR014056">
    <property type="entry name" value="TypeIITA-like_toxin_pred"/>
</dbReference>
<feature type="compositionally biased region" description="Basic residues" evidence="1">
    <location>
        <begin position="137"/>
        <end position="146"/>
    </location>
</feature>
<sequence length="146" mass="16408">MAKKGRNLVAIPVVERKAQEYKAQDGSAPFRDWLIDLKDARARVKVTKAVTQMEAGNFGDHKPITDGNGLQERRIDYGPGYRIYYITDGDELIILFAGSDKSDQQVAIDAAKEYLTDYKSRKTKVAPQHTKGGQPPSKKRKRKGKK</sequence>
<dbReference type="NCBIfam" id="TIGR02683">
    <property type="entry name" value="upstrm_HI1419"/>
    <property type="match status" value="1"/>
</dbReference>
<reference evidence="2" key="1">
    <citation type="submission" date="2020-09" db="EMBL/GenBank/DDBJ databases">
        <authorList>
            <person name="Yoon J.-W."/>
        </authorList>
    </citation>
    <scope>NUCLEOTIDE SEQUENCE</scope>
    <source>
        <strain evidence="2">KMU-158</strain>
    </source>
</reference>
<dbReference type="AlphaFoldDB" id="A0A927GVZ3"/>
<evidence type="ECO:0000313" key="3">
    <source>
        <dbReference type="Proteomes" id="UP000610558"/>
    </source>
</evidence>
<evidence type="ECO:0000313" key="2">
    <source>
        <dbReference type="EMBL" id="MBD2858603.1"/>
    </source>
</evidence>
<evidence type="ECO:0000256" key="1">
    <source>
        <dbReference type="SAM" id="MobiDB-lite"/>
    </source>
</evidence>
<dbReference type="Proteomes" id="UP000610558">
    <property type="component" value="Unassembled WGS sequence"/>
</dbReference>
<dbReference type="EMBL" id="JACXLD010000003">
    <property type="protein sequence ID" value="MBD2858603.1"/>
    <property type="molecule type" value="Genomic_DNA"/>
</dbReference>
<dbReference type="InterPro" id="IPR009241">
    <property type="entry name" value="HigB-like"/>
</dbReference>
<name>A0A927GVZ3_9GAMM</name>
<gene>
    <name evidence="2" type="ORF">IB286_06225</name>
</gene>
<comment type="caution">
    <text evidence="2">The sequence shown here is derived from an EMBL/GenBank/DDBJ whole genome shotgun (WGS) entry which is preliminary data.</text>
</comment>
<feature type="region of interest" description="Disordered" evidence="1">
    <location>
        <begin position="119"/>
        <end position="146"/>
    </location>
</feature>
<dbReference type="PANTHER" id="PTHR41791:SF1">
    <property type="entry name" value="SSL7039 PROTEIN"/>
    <property type="match status" value="1"/>
</dbReference>